<feature type="transmembrane region" description="Helical" evidence="5">
    <location>
        <begin position="24"/>
        <end position="45"/>
    </location>
</feature>
<evidence type="ECO:0000313" key="8">
    <source>
        <dbReference type="Proteomes" id="UP000324629"/>
    </source>
</evidence>
<keyword evidence="7" id="KW-0547">Nucleotide-binding</keyword>
<dbReference type="Pfam" id="PF16185">
    <property type="entry name" value="MTABC_N"/>
    <property type="match status" value="1"/>
</dbReference>
<dbReference type="EMBL" id="QNGE01002121">
    <property type="protein sequence ID" value="KAA3676165.1"/>
    <property type="molecule type" value="Genomic_DNA"/>
</dbReference>
<dbReference type="GO" id="GO:0005524">
    <property type="term" value="F:ATP binding"/>
    <property type="evidence" value="ECO:0007669"/>
    <property type="project" value="UniProtKB-KW"/>
</dbReference>
<dbReference type="Proteomes" id="UP000324629">
    <property type="component" value="Unassembled WGS sequence"/>
</dbReference>
<keyword evidence="5" id="KW-0472">Membrane</keyword>
<keyword evidence="3" id="KW-1003">Cell membrane</keyword>
<evidence type="ECO:0000256" key="3">
    <source>
        <dbReference type="ARBA" id="ARBA00022475"/>
    </source>
</evidence>
<evidence type="ECO:0000256" key="5">
    <source>
        <dbReference type="SAM" id="Phobius"/>
    </source>
</evidence>
<organism evidence="7 8">
    <name type="scientific">Paragonimus westermani</name>
    <dbReference type="NCBI Taxonomy" id="34504"/>
    <lineage>
        <taxon>Eukaryota</taxon>
        <taxon>Metazoa</taxon>
        <taxon>Spiralia</taxon>
        <taxon>Lophotrochozoa</taxon>
        <taxon>Platyhelminthes</taxon>
        <taxon>Trematoda</taxon>
        <taxon>Digenea</taxon>
        <taxon>Plagiorchiida</taxon>
        <taxon>Troglotremata</taxon>
        <taxon>Troglotrematidae</taxon>
        <taxon>Paragonimus</taxon>
    </lineage>
</organism>
<protein>
    <submittedName>
        <fullName evidence="7">ATP-binding cassette, subfamily B (MDR/TAP), member 6</fullName>
    </submittedName>
</protein>
<evidence type="ECO:0000313" key="7">
    <source>
        <dbReference type="EMBL" id="KAA3676165.1"/>
    </source>
</evidence>
<keyword evidence="8" id="KW-1185">Reference proteome</keyword>
<evidence type="ECO:0000259" key="6">
    <source>
        <dbReference type="Pfam" id="PF16185"/>
    </source>
</evidence>
<keyword evidence="5" id="KW-0812">Transmembrane</keyword>
<sequence>MLAFCPKNQSVYIPWANGGLNPCFTGTLSSAVLALFVIPFLWNIIYLRRYGRRISQELQSNPKLLYSHIFLSIAALSANIVYLFVAALTHSSGKNEFHGYLINELVLKSTSWTLSVFALFRECVYVLRVPRVKRHSCFLLLFWTIAVITSFLPLLSLKNNDWWWQLDSSKAIAQFSLWILHLVCVVGTLVFGIVAPGLPKDYMAVYNYLTLNTNDGTSEVLRTSSWRRGLERLKLLTPYIWPRSDRLIQLRVVFCAVLLVLDRVVNLYSPIFYKQIGQFCVLTICPIQILTAVRPP</sequence>
<dbReference type="InterPro" id="IPR032410">
    <property type="entry name" value="ABCB6_N"/>
</dbReference>
<keyword evidence="4" id="KW-1278">Translocase</keyword>
<comment type="subcellular location">
    <subcellularLocation>
        <location evidence="1">Cell membrane</location>
        <topology evidence="1">Multi-pass membrane protein</topology>
    </subcellularLocation>
</comment>
<keyword evidence="5" id="KW-1133">Transmembrane helix</keyword>
<reference evidence="7 8" key="1">
    <citation type="journal article" date="2019" name="Gigascience">
        <title>Whole-genome sequence of the oriental lung fluke Paragonimus westermani.</title>
        <authorList>
            <person name="Oey H."/>
            <person name="Zakrzewski M."/>
            <person name="Narain K."/>
            <person name="Devi K.R."/>
            <person name="Agatsuma T."/>
            <person name="Nawaratna S."/>
            <person name="Gobert G.N."/>
            <person name="Jones M.K."/>
            <person name="Ragan M.A."/>
            <person name="McManus D.P."/>
            <person name="Krause L."/>
        </authorList>
    </citation>
    <scope>NUCLEOTIDE SEQUENCE [LARGE SCALE GENOMIC DNA]</scope>
    <source>
        <strain evidence="7 8">IND2009</strain>
    </source>
</reference>
<feature type="transmembrane region" description="Helical" evidence="5">
    <location>
        <begin position="65"/>
        <end position="85"/>
    </location>
</feature>
<accession>A0A5J4NKS5</accession>
<evidence type="ECO:0000256" key="4">
    <source>
        <dbReference type="ARBA" id="ARBA00022967"/>
    </source>
</evidence>
<proteinExistence type="predicted"/>
<keyword evidence="2" id="KW-0813">Transport</keyword>
<feature type="transmembrane region" description="Helical" evidence="5">
    <location>
        <begin position="175"/>
        <end position="198"/>
    </location>
</feature>
<feature type="domain" description="ATP-binding cassette sub-family B member 6 N-terminal five TM" evidence="6">
    <location>
        <begin position="4"/>
        <end position="242"/>
    </location>
</feature>
<feature type="transmembrane region" description="Helical" evidence="5">
    <location>
        <begin position="105"/>
        <end position="124"/>
    </location>
</feature>
<comment type="caution">
    <text evidence="7">The sequence shown here is derived from an EMBL/GenBank/DDBJ whole genome shotgun (WGS) entry which is preliminary data.</text>
</comment>
<gene>
    <name evidence="7" type="ORF">DEA37_0009703</name>
</gene>
<feature type="transmembrane region" description="Helical" evidence="5">
    <location>
        <begin position="136"/>
        <end position="155"/>
    </location>
</feature>
<dbReference type="AlphaFoldDB" id="A0A5J4NKS5"/>
<keyword evidence="7" id="KW-0067">ATP-binding</keyword>
<name>A0A5J4NKS5_9TREM</name>
<evidence type="ECO:0000256" key="2">
    <source>
        <dbReference type="ARBA" id="ARBA00022448"/>
    </source>
</evidence>
<dbReference type="GO" id="GO:0005886">
    <property type="term" value="C:plasma membrane"/>
    <property type="evidence" value="ECO:0007669"/>
    <property type="project" value="UniProtKB-SubCell"/>
</dbReference>
<evidence type="ECO:0000256" key="1">
    <source>
        <dbReference type="ARBA" id="ARBA00004651"/>
    </source>
</evidence>